<gene>
    <name evidence="1" type="ORF">QFC20_000800</name>
</gene>
<reference evidence="1" key="1">
    <citation type="submission" date="2023-04" db="EMBL/GenBank/DDBJ databases">
        <title>Draft Genome sequencing of Naganishia species isolated from polar environments using Oxford Nanopore Technology.</title>
        <authorList>
            <person name="Leo P."/>
            <person name="Venkateswaran K."/>
        </authorList>
    </citation>
    <scope>NUCLEOTIDE SEQUENCE</scope>
    <source>
        <strain evidence="1">MNA-CCFEE 5262</strain>
    </source>
</reference>
<evidence type="ECO:0000313" key="2">
    <source>
        <dbReference type="Proteomes" id="UP001230649"/>
    </source>
</evidence>
<comment type="caution">
    <text evidence="1">The sequence shown here is derived from an EMBL/GenBank/DDBJ whole genome shotgun (WGS) entry which is preliminary data.</text>
</comment>
<protein>
    <submittedName>
        <fullName evidence="1">Uncharacterized protein</fullName>
    </submittedName>
</protein>
<dbReference type="Proteomes" id="UP001230649">
    <property type="component" value="Unassembled WGS sequence"/>
</dbReference>
<accession>A0ACC2WWI1</accession>
<proteinExistence type="predicted"/>
<dbReference type="EMBL" id="JASBWS010000004">
    <property type="protein sequence ID" value="KAJ9116123.1"/>
    <property type="molecule type" value="Genomic_DNA"/>
</dbReference>
<name>A0ACC2WWI1_9TREE</name>
<keyword evidence="2" id="KW-1185">Reference proteome</keyword>
<evidence type="ECO:0000313" key="1">
    <source>
        <dbReference type="EMBL" id="KAJ9116123.1"/>
    </source>
</evidence>
<organism evidence="1 2">
    <name type="scientific">Naganishia adeliensis</name>
    <dbReference type="NCBI Taxonomy" id="92952"/>
    <lineage>
        <taxon>Eukaryota</taxon>
        <taxon>Fungi</taxon>
        <taxon>Dikarya</taxon>
        <taxon>Basidiomycota</taxon>
        <taxon>Agaricomycotina</taxon>
        <taxon>Tremellomycetes</taxon>
        <taxon>Filobasidiales</taxon>
        <taxon>Filobasidiaceae</taxon>
        <taxon>Naganishia</taxon>
    </lineage>
</organism>
<sequence length="681" mass="74016">MVDNGPQRTSAERTRNANAQIITVEQSSQSDTPDALANLSHDALETPITRSSSIDWSSISSQEAERKHVPEVPPYITPLPQAHLQTLPHSHLHAHPRASSGLVAVGGDVARAPLLFSRLSGATTPVIKLSGETIPVASVGLGEPRLTSIDRPGRSDAAAADSLEVALKAVHGRQVRIQGHEQNLLSGLSQRVRQSPEKRSRTRSSKDNDARPTTTQMATSALESAGRTTTAAIESAGRKASGILNQVNIAGQQFSSLVPSSPFQREEKAKVAKAGKEAVATQRPRLRHRSSSTSSLQPAPRHLQRTISSLLEISRSQPENYVDFSSQERYPLFTSASIHRSSSFTSLNFPLHLGLSRPTLPSLPSVPLPRPFSSSPATGDVQGRPLWKTLWEGTGVTDANKKDEGAKKKAHNEMLAEEDKGDTVEESMAKIEQKCIREVLEANGCEVMITRVPATSSTKVRSEILMAAIEEKYPGRTVNLIGHSMGGIDGRYMISKLKPEKFKVSSLTTISTPHQGSPFADYVIDNIIGRENLPSWLSLLDSLKLPNGGDGMAFEALGSKSMENFNEECPDDPEVSYFSWGACFEPGYLDTFRWSHSIIYAAEGPNDGLVSVHSAKHGEYQGTLVGVSHVDLVSLTLMYPFSVGWVNTIRYTLSSWSGNEIKFKPATFYLEVADLLAKKGF</sequence>